<reference evidence="2 3" key="2">
    <citation type="submission" date="2018-06" db="EMBL/GenBank/DDBJ databases">
        <title>Metagenomic assembly of (sub)arctic Cyanobacteria and their associated microbiome from non-axenic cultures.</title>
        <authorList>
            <person name="Baurain D."/>
        </authorList>
    </citation>
    <scope>NUCLEOTIDE SEQUENCE [LARGE SCALE GENOMIC DNA]</scope>
    <source>
        <strain evidence="2">ULC129bin1</strain>
    </source>
</reference>
<name>A0A2W4W267_9CYAN</name>
<dbReference type="InterPro" id="IPR011545">
    <property type="entry name" value="DEAD/DEAH_box_helicase_dom"/>
</dbReference>
<sequence length="215" mass="23852">MLQHQVDLYKAAEENDIVLDTAPTGTGKTKAGLNIIHLNSDRNAIYIAPTNALIEQQTEAAEKFVEMVGLSHVVKAASAQRVREWPSDRVGTRPGEKIYNVLREPATIFPECGGNRPLLLVTNPDIFYYAASFQYGKSDRSNIASEFYSGFSTIIFDEFHLYDAKQLVSLLFYLTLSKVFGYFDQNRKIVLLTATPEPACEAALGVLKNAGVKVK</sequence>
<dbReference type="Proteomes" id="UP000249354">
    <property type="component" value="Unassembled WGS sequence"/>
</dbReference>
<dbReference type="InterPro" id="IPR027417">
    <property type="entry name" value="P-loop_NTPase"/>
</dbReference>
<dbReference type="SUPFAM" id="SSF52540">
    <property type="entry name" value="P-loop containing nucleoside triphosphate hydrolases"/>
    <property type="match status" value="1"/>
</dbReference>
<dbReference type="Pfam" id="PF00270">
    <property type="entry name" value="DEAD"/>
    <property type="match status" value="1"/>
</dbReference>
<dbReference type="SMART" id="SM00487">
    <property type="entry name" value="DEXDc"/>
    <property type="match status" value="1"/>
</dbReference>
<accession>A0A2W4W267</accession>
<evidence type="ECO:0000313" key="3">
    <source>
        <dbReference type="Proteomes" id="UP000249354"/>
    </source>
</evidence>
<dbReference type="AlphaFoldDB" id="A0A2W4W267"/>
<dbReference type="GO" id="GO:0005524">
    <property type="term" value="F:ATP binding"/>
    <property type="evidence" value="ECO:0007669"/>
    <property type="project" value="InterPro"/>
</dbReference>
<protein>
    <submittedName>
        <fullName evidence="2">Type I-D CRISPR-associated helicase Cas3</fullName>
    </submittedName>
</protein>
<proteinExistence type="predicted"/>
<dbReference type="InterPro" id="IPR017575">
    <property type="entry name" value="CRISPR-assoc_helicase_Cas3"/>
</dbReference>
<dbReference type="PROSITE" id="PS51192">
    <property type="entry name" value="HELICASE_ATP_BIND_1"/>
    <property type="match status" value="1"/>
</dbReference>
<dbReference type="PANTHER" id="PTHR47962">
    <property type="entry name" value="ATP-DEPENDENT HELICASE LHR-RELATED-RELATED"/>
    <property type="match status" value="1"/>
</dbReference>
<comment type="caution">
    <text evidence="2">The sequence shown here is derived from an EMBL/GenBank/DDBJ whole genome shotgun (WGS) entry which is preliminary data.</text>
</comment>
<dbReference type="Gene3D" id="3.40.50.300">
    <property type="entry name" value="P-loop containing nucleotide triphosphate hydrolases"/>
    <property type="match status" value="1"/>
</dbReference>
<gene>
    <name evidence="2" type="primary">cas3</name>
    <name evidence="2" type="ORF">DCF25_16455</name>
</gene>
<evidence type="ECO:0000259" key="1">
    <source>
        <dbReference type="PROSITE" id="PS51192"/>
    </source>
</evidence>
<dbReference type="InterPro" id="IPR052511">
    <property type="entry name" value="ATP-dep_Helicase"/>
</dbReference>
<feature type="domain" description="Helicase ATP-binding" evidence="1">
    <location>
        <begin position="9"/>
        <end position="214"/>
    </location>
</feature>
<dbReference type="GO" id="GO:0003677">
    <property type="term" value="F:DNA binding"/>
    <property type="evidence" value="ECO:0007669"/>
    <property type="project" value="TreeGrafter"/>
</dbReference>
<dbReference type="InterPro" id="IPR014001">
    <property type="entry name" value="Helicase_ATP-bd"/>
</dbReference>
<dbReference type="GO" id="GO:0016887">
    <property type="term" value="F:ATP hydrolysis activity"/>
    <property type="evidence" value="ECO:0007669"/>
    <property type="project" value="TreeGrafter"/>
</dbReference>
<dbReference type="NCBIfam" id="TIGR03158">
    <property type="entry name" value="cas3_cyano"/>
    <property type="match status" value="1"/>
</dbReference>
<dbReference type="EMBL" id="QBMC01000131">
    <property type="protein sequence ID" value="PZO13168.1"/>
    <property type="molecule type" value="Genomic_DNA"/>
</dbReference>
<organism evidence="2 3">
    <name type="scientific">Leptolyngbya foveolarum</name>
    <dbReference type="NCBI Taxonomy" id="47253"/>
    <lineage>
        <taxon>Bacteria</taxon>
        <taxon>Bacillati</taxon>
        <taxon>Cyanobacteriota</taxon>
        <taxon>Cyanophyceae</taxon>
        <taxon>Leptolyngbyales</taxon>
        <taxon>Leptolyngbyaceae</taxon>
        <taxon>Leptolyngbya group</taxon>
        <taxon>Leptolyngbya</taxon>
    </lineage>
</organism>
<reference evidence="3" key="1">
    <citation type="submission" date="2018-04" db="EMBL/GenBank/DDBJ databases">
        <authorList>
            <person name="Cornet L."/>
        </authorList>
    </citation>
    <scope>NUCLEOTIDE SEQUENCE [LARGE SCALE GENOMIC DNA]</scope>
</reference>
<evidence type="ECO:0000313" key="2">
    <source>
        <dbReference type="EMBL" id="PZO13168.1"/>
    </source>
</evidence>
<dbReference type="PANTHER" id="PTHR47962:SF5">
    <property type="entry name" value="ATP-DEPENDENT HELICASE LHR-RELATED"/>
    <property type="match status" value="1"/>
</dbReference>